<comment type="caution">
    <text evidence="6">The sequence shown here is derived from an EMBL/GenBank/DDBJ whole genome shotgun (WGS) entry which is preliminary data.</text>
</comment>
<evidence type="ECO:0000256" key="4">
    <source>
        <dbReference type="ARBA" id="ARBA00038402"/>
    </source>
</evidence>
<dbReference type="EMBL" id="ML996091">
    <property type="protein sequence ID" value="KAF2149634.1"/>
    <property type="molecule type" value="Genomic_DNA"/>
</dbReference>
<keyword evidence="3" id="KW-0862">Zinc</keyword>
<evidence type="ECO:0000256" key="3">
    <source>
        <dbReference type="ARBA" id="ARBA00022833"/>
    </source>
</evidence>
<evidence type="ECO:0000313" key="6">
    <source>
        <dbReference type="EMBL" id="KAF2149634.1"/>
    </source>
</evidence>
<keyword evidence="7" id="KW-1185">Reference proteome</keyword>
<feature type="non-terminal residue" evidence="6">
    <location>
        <position position="136"/>
    </location>
</feature>
<dbReference type="PANTHER" id="PTHR14742:SF0">
    <property type="entry name" value="RIBONUCLEASE P PROTEIN SUBUNIT P21"/>
    <property type="match status" value="1"/>
</dbReference>
<evidence type="ECO:0000256" key="2">
    <source>
        <dbReference type="ARBA" id="ARBA00022723"/>
    </source>
</evidence>
<sequence>AKNTRARHLQARVLFLDKAAKLLAEQQFSAPNESSSSKDDASPKHYNTGLPVVLASHLHTVAKRGQIRVDANVKRGFCKTCATPLLEGKTSATRVENASKQSKKPWADVETITCLRCGTKKRFPVKAQRQKKKSQR</sequence>
<reference evidence="6" key="1">
    <citation type="journal article" date="2020" name="Stud. Mycol.">
        <title>101 Dothideomycetes genomes: a test case for predicting lifestyles and emergence of pathogens.</title>
        <authorList>
            <person name="Haridas S."/>
            <person name="Albert R."/>
            <person name="Binder M."/>
            <person name="Bloem J."/>
            <person name="Labutti K."/>
            <person name="Salamov A."/>
            <person name="Andreopoulos B."/>
            <person name="Baker S."/>
            <person name="Barry K."/>
            <person name="Bills G."/>
            <person name="Bluhm B."/>
            <person name="Cannon C."/>
            <person name="Castanera R."/>
            <person name="Culley D."/>
            <person name="Daum C."/>
            <person name="Ezra D."/>
            <person name="Gonzalez J."/>
            <person name="Henrissat B."/>
            <person name="Kuo A."/>
            <person name="Liang C."/>
            <person name="Lipzen A."/>
            <person name="Lutzoni F."/>
            <person name="Magnuson J."/>
            <person name="Mondo S."/>
            <person name="Nolan M."/>
            <person name="Ohm R."/>
            <person name="Pangilinan J."/>
            <person name="Park H.-J."/>
            <person name="Ramirez L."/>
            <person name="Alfaro M."/>
            <person name="Sun H."/>
            <person name="Tritt A."/>
            <person name="Yoshinaga Y."/>
            <person name="Zwiers L.-H."/>
            <person name="Turgeon B."/>
            <person name="Goodwin S."/>
            <person name="Spatafora J."/>
            <person name="Crous P."/>
            <person name="Grigoriev I."/>
        </authorList>
    </citation>
    <scope>NUCLEOTIDE SEQUENCE</scope>
    <source>
        <strain evidence="6">CBS 260.36</strain>
    </source>
</reference>
<dbReference type="GO" id="GO:0046872">
    <property type="term" value="F:metal ion binding"/>
    <property type="evidence" value="ECO:0007669"/>
    <property type="project" value="UniProtKB-KW"/>
</dbReference>
<dbReference type="AlphaFoldDB" id="A0A9P4IVN5"/>
<dbReference type="GO" id="GO:0005655">
    <property type="term" value="C:nucleolar ribonuclease P complex"/>
    <property type="evidence" value="ECO:0007669"/>
    <property type="project" value="TreeGrafter"/>
</dbReference>
<dbReference type="Proteomes" id="UP000799439">
    <property type="component" value="Unassembled WGS sequence"/>
</dbReference>
<dbReference type="PANTHER" id="PTHR14742">
    <property type="entry name" value="RIBONUCLEASE P SUBUNIT P21"/>
    <property type="match status" value="1"/>
</dbReference>
<name>A0A9P4IVN5_9PEZI</name>
<dbReference type="OrthoDB" id="128536at2759"/>
<feature type="region of interest" description="Disordered" evidence="5">
    <location>
        <begin position="27"/>
        <end position="48"/>
    </location>
</feature>
<feature type="non-terminal residue" evidence="6">
    <location>
        <position position="1"/>
    </location>
</feature>
<proteinExistence type="inferred from homology"/>
<keyword evidence="2" id="KW-0479">Metal-binding</keyword>
<dbReference type="Pfam" id="PF04032">
    <property type="entry name" value="Rpr2"/>
    <property type="match status" value="1"/>
</dbReference>
<gene>
    <name evidence="6" type="ORF">K461DRAFT_206130</name>
</gene>
<organism evidence="6 7">
    <name type="scientific">Myriangium duriaei CBS 260.36</name>
    <dbReference type="NCBI Taxonomy" id="1168546"/>
    <lineage>
        <taxon>Eukaryota</taxon>
        <taxon>Fungi</taxon>
        <taxon>Dikarya</taxon>
        <taxon>Ascomycota</taxon>
        <taxon>Pezizomycotina</taxon>
        <taxon>Dothideomycetes</taxon>
        <taxon>Dothideomycetidae</taxon>
        <taxon>Myriangiales</taxon>
        <taxon>Myriangiaceae</taxon>
        <taxon>Myriangium</taxon>
    </lineage>
</organism>
<dbReference type="Gene3D" id="6.20.50.20">
    <property type="match status" value="1"/>
</dbReference>
<evidence type="ECO:0000313" key="7">
    <source>
        <dbReference type="Proteomes" id="UP000799439"/>
    </source>
</evidence>
<dbReference type="InterPro" id="IPR007175">
    <property type="entry name" value="Rpr2/Snm1/Rpp21"/>
</dbReference>
<keyword evidence="1" id="KW-0819">tRNA processing</keyword>
<dbReference type="GO" id="GO:0008033">
    <property type="term" value="P:tRNA processing"/>
    <property type="evidence" value="ECO:0007669"/>
    <property type="project" value="UniProtKB-KW"/>
</dbReference>
<accession>A0A9P4IVN5</accession>
<evidence type="ECO:0000256" key="1">
    <source>
        <dbReference type="ARBA" id="ARBA00022694"/>
    </source>
</evidence>
<evidence type="ECO:0000256" key="5">
    <source>
        <dbReference type="SAM" id="MobiDB-lite"/>
    </source>
</evidence>
<protein>
    <submittedName>
        <fullName evidence="6">RNAse P, Rpr2/Rpp21 subunit</fullName>
    </submittedName>
</protein>
<comment type="similarity">
    <text evidence="4">Belongs to the eukaryotic/archaeal RNase P protein component 4 family.</text>
</comment>